<reference evidence="1" key="1">
    <citation type="submission" date="2020-09" db="EMBL/GenBank/DDBJ databases">
        <title>Secondary metabolite and genome analysis of marine Streptomyces chumphonensis KK1-2T.</title>
        <authorList>
            <person name="Phongsopitanun W."/>
            <person name="Kanchanasin P."/>
            <person name="Pittayakhajonwut P."/>
            <person name="Suwanborirux K."/>
            <person name="Tanasupawat S."/>
        </authorList>
    </citation>
    <scope>NUCLEOTIDE SEQUENCE</scope>
    <source>
        <strain evidence="1">KK1-2</strain>
    </source>
</reference>
<dbReference type="Gene3D" id="2.180.10.10">
    <property type="entry name" value="RHS repeat-associated core"/>
    <property type="match status" value="1"/>
</dbReference>
<dbReference type="RefSeq" id="WP_191210083.1">
    <property type="nucleotide sequence ID" value="NZ_JACXYU010000006.1"/>
</dbReference>
<protein>
    <submittedName>
        <fullName evidence="1">Uncharacterized protein</fullName>
    </submittedName>
</protein>
<evidence type="ECO:0000313" key="1">
    <source>
        <dbReference type="EMBL" id="MBD3932797.1"/>
    </source>
</evidence>
<accession>A0A927F1U0</accession>
<comment type="caution">
    <text evidence="1">The sequence shown here is derived from an EMBL/GenBank/DDBJ whole genome shotgun (WGS) entry which is preliminary data.</text>
</comment>
<proteinExistence type="predicted"/>
<gene>
    <name evidence="1" type="ORF">IF129_14690</name>
</gene>
<sequence>MTTGGTAYYYLTDALGSVIALTDEHGNKKNIYAYTPTSTLRASRTDEEVPQSYRFAAGYQDATGLFSFADAVRVVVGTATGALGVSAVGALCGNVRDRCVGAAVVTGTLWGAAGGGLGATLAGRSR</sequence>
<name>A0A927F1U0_9ACTN</name>
<dbReference type="EMBL" id="JACXYU010000006">
    <property type="protein sequence ID" value="MBD3932797.1"/>
    <property type="molecule type" value="Genomic_DNA"/>
</dbReference>
<dbReference type="Proteomes" id="UP000632289">
    <property type="component" value="Unassembled WGS sequence"/>
</dbReference>
<organism evidence="1 2">
    <name type="scientific">Streptomyces chumphonensis</name>
    <dbReference type="NCBI Taxonomy" id="1214925"/>
    <lineage>
        <taxon>Bacteria</taxon>
        <taxon>Bacillati</taxon>
        <taxon>Actinomycetota</taxon>
        <taxon>Actinomycetes</taxon>
        <taxon>Kitasatosporales</taxon>
        <taxon>Streptomycetaceae</taxon>
        <taxon>Streptomyces</taxon>
    </lineage>
</organism>
<evidence type="ECO:0000313" key="2">
    <source>
        <dbReference type="Proteomes" id="UP000632289"/>
    </source>
</evidence>
<keyword evidence="2" id="KW-1185">Reference proteome</keyword>
<dbReference type="AlphaFoldDB" id="A0A927F1U0"/>